<dbReference type="OrthoDB" id="278371at2"/>
<dbReference type="InterPro" id="IPR014284">
    <property type="entry name" value="RNA_pol_sigma-70_dom"/>
</dbReference>
<dbReference type="NCBIfam" id="TIGR02999">
    <property type="entry name" value="Sig-70_X6"/>
    <property type="match status" value="1"/>
</dbReference>
<dbReference type="NCBIfam" id="TIGR02937">
    <property type="entry name" value="sigma70-ECF"/>
    <property type="match status" value="1"/>
</dbReference>
<keyword evidence="6" id="KW-1185">Reference proteome</keyword>
<dbReference type="AlphaFoldDB" id="A0A517QTB9"/>
<evidence type="ECO:0000256" key="2">
    <source>
        <dbReference type="ARBA" id="ARBA00023082"/>
    </source>
</evidence>
<evidence type="ECO:0000313" key="6">
    <source>
        <dbReference type="Proteomes" id="UP000315724"/>
    </source>
</evidence>
<dbReference type="PANTHER" id="PTHR43133">
    <property type="entry name" value="RNA POLYMERASE ECF-TYPE SIGMA FACTO"/>
    <property type="match status" value="1"/>
</dbReference>
<dbReference type="InterPro" id="IPR013324">
    <property type="entry name" value="RNA_pol_sigma_r3/r4-like"/>
</dbReference>
<proteinExistence type="predicted"/>
<name>A0A517QTB9_9PLAN</name>
<keyword evidence="1" id="KW-0805">Transcription regulation</keyword>
<dbReference type="EMBL" id="CP036267">
    <property type="protein sequence ID" value="QDT34842.1"/>
    <property type="molecule type" value="Genomic_DNA"/>
</dbReference>
<organism evidence="5 6">
    <name type="scientific">Thalassoglobus polymorphus</name>
    <dbReference type="NCBI Taxonomy" id="2527994"/>
    <lineage>
        <taxon>Bacteria</taxon>
        <taxon>Pseudomonadati</taxon>
        <taxon>Planctomycetota</taxon>
        <taxon>Planctomycetia</taxon>
        <taxon>Planctomycetales</taxon>
        <taxon>Planctomycetaceae</taxon>
        <taxon>Thalassoglobus</taxon>
    </lineage>
</organism>
<keyword evidence="2" id="KW-0731">Sigma factor</keyword>
<evidence type="ECO:0000256" key="1">
    <source>
        <dbReference type="ARBA" id="ARBA00023015"/>
    </source>
</evidence>
<evidence type="ECO:0000259" key="4">
    <source>
        <dbReference type="Pfam" id="PF07638"/>
    </source>
</evidence>
<dbReference type="SUPFAM" id="SSF88659">
    <property type="entry name" value="Sigma3 and sigma4 domains of RNA polymerase sigma factors"/>
    <property type="match status" value="1"/>
</dbReference>
<dbReference type="PANTHER" id="PTHR43133:SF39">
    <property type="entry name" value="SIMILAR TO RNA POLYMERASE SIGMA-E FACTOR"/>
    <property type="match status" value="1"/>
</dbReference>
<dbReference type="Pfam" id="PF07638">
    <property type="entry name" value="Sigma70_ECF"/>
    <property type="match status" value="1"/>
</dbReference>
<keyword evidence="3" id="KW-0804">Transcription</keyword>
<dbReference type="Proteomes" id="UP000315724">
    <property type="component" value="Chromosome"/>
</dbReference>
<reference evidence="5 6" key="1">
    <citation type="submission" date="2019-02" db="EMBL/GenBank/DDBJ databases">
        <title>Deep-cultivation of Planctomycetes and their phenomic and genomic characterization uncovers novel biology.</title>
        <authorList>
            <person name="Wiegand S."/>
            <person name="Jogler M."/>
            <person name="Boedeker C."/>
            <person name="Pinto D."/>
            <person name="Vollmers J."/>
            <person name="Rivas-Marin E."/>
            <person name="Kohn T."/>
            <person name="Peeters S.H."/>
            <person name="Heuer A."/>
            <person name="Rast P."/>
            <person name="Oberbeckmann S."/>
            <person name="Bunk B."/>
            <person name="Jeske O."/>
            <person name="Meyerdierks A."/>
            <person name="Storesund J.E."/>
            <person name="Kallscheuer N."/>
            <person name="Luecker S."/>
            <person name="Lage O.M."/>
            <person name="Pohl T."/>
            <person name="Merkel B.J."/>
            <person name="Hornburger P."/>
            <person name="Mueller R.-W."/>
            <person name="Bruemmer F."/>
            <person name="Labrenz M."/>
            <person name="Spormann A.M."/>
            <person name="Op den Camp H."/>
            <person name="Overmann J."/>
            <person name="Amann R."/>
            <person name="Jetten M.S.M."/>
            <person name="Mascher T."/>
            <person name="Medema M.H."/>
            <person name="Devos D.P."/>
            <person name="Kaster A.-K."/>
            <person name="Ovreas L."/>
            <person name="Rohde M."/>
            <person name="Galperin M.Y."/>
            <person name="Jogler C."/>
        </authorList>
    </citation>
    <scope>NUCLEOTIDE SEQUENCE [LARGE SCALE GENOMIC DNA]</scope>
    <source>
        <strain evidence="5 6">Mal48</strain>
    </source>
</reference>
<dbReference type="GO" id="GO:0016987">
    <property type="term" value="F:sigma factor activity"/>
    <property type="evidence" value="ECO:0007669"/>
    <property type="project" value="UniProtKB-KW"/>
</dbReference>
<dbReference type="InterPro" id="IPR053812">
    <property type="entry name" value="HTH_Sigma70_ECF-like"/>
</dbReference>
<sequence>MSDVTQILNRIDEGDLSAAEDLLPLVYNELRNLAKYRMQQERGDHTLQPTALVHEAYLRLVKNGDSIRWESRGHFFTAAANAMRRILVEAARAKASQKRGGEHVQVELSDFPNPSTEQLRDQLIELDGALTVLECEDFDAAEIVKLRMYGGLSVEDAGKVLGMSRSTAYENWNYARSWFAVYIEEARES</sequence>
<accession>A0A517QTB9</accession>
<evidence type="ECO:0000313" key="5">
    <source>
        <dbReference type="EMBL" id="QDT34842.1"/>
    </source>
</evidence>
<protein>
    <submittedName>
        <fullName evidence="5">ECF sigma factor</fullName>
    </submittedName>
</protein>
<dbReference type="RefSeq" id="WP_145203427.1">
    <property type="nucleotide sequence ID" value="NZ_CP036267.1"/>
</dbReference>
<evidence type="ECO:0000256" key="3">
    <source>
        <dbReference type="ARBA" id="ARBA00023163"/>
    </source>
</evidence>
<dbReference type="GO" id="GO:0006352">
    <property type="term" value="P:DNA-templated transcription initiation"/>
    <property type="evidence" value="ECO:0007669"/>
    <property type="project" value="InterPro"/>
</dbReference>
<dbReference type="Gene3D" id="1.10.10.10">
    <property type="entry name" value="Winged helix-like DNA-binding domain superfamily/Winged helix DNA-binding domain"/>
    <property type="match status" value="1"/>
</dbReference>
<dbReference type="InterPro" id="IPR011517">
    <property type="entry name" value="RNA_pol_sigma70_ECF-like"/>
</dbReference>
<gene>
    <name evidence="5" type="ORF">Mal48_41150</name>
</gene>
<dbReference type="InterPro" id="IPR039425">
    <property type="entry name" value="RNA_pol_sigma-70-like"/>
</dbReference>
<feature type="domain" description="RNA polymerase sigma-70 ECF-like HTH" evidence="4">
    <location>
        <begin position="1"/>
        <end position="181"/>
    </location>
</feature>
<dbReference type="InterPro" id="IPR036388">
    <property type="entry name" value="WH-like_DNA-bd_sf"/>
</dbReference>
<dbReference type="KEGG" id="tpol:Mal48_41150"/>